<dbReference type="PANTHER" id="PTHR31719">
    <property type="entry name" value="NAC TRANSCRIPTION FACTOR 56"/>
    <property type="match status" value="1"/>
</dbReference>
<dbReference type="SUPFAM" id="SSF101941">
    <property type="entry name" value="NAC domain"/>
    <property type="match status" value="1"/>
</dbReference>
<organism evidence="6 7">
    <name type="scientific">Oldenlandia corymbosa var. corymbosa</name>
    <dbReference type="NCBI Taxonomy" id="529605"/>
    <lineage>
        <taxon>Eukaryota</taxon>
        <taxon>Viridiplantae</taxon>
        <taxon>Streptophyta</taxon>
        <taxon>Embryophyta</taxon>
        <taxon>Tracheophyta</taxon>
        <taxon>Spermatophyta</taxon>
        <taxon>Magnoliopsida</taxon>
        <taxon>eudicotyledons</taxon>
        <taxon>Gunneridae</taxon>
        <taxon>Pentapetalae</taxon>
        <taxon>asterids</taxon>
        <taxon>lamiids</taxon>
        <taxon>Gentianales</taxon>
        <taxon>Rubiaceae</taxon>
        <taxon>Rubioideae</taxon>
        <taxon>Spermacoceae</taxon>
        <taxon>Hedyotis-Oldenlandia complex</taxon>
        <taxon>Oldenlandia</taxon>
    </lineage>
</organism>
<protein>
    <submittedName>
        <fullName evidence="6">OLC1v1012202C1</fullName>
    </submittedName>
</protein>
<dbReference type="EMBL" id="OX459124">
    <property type="protein sequence ID" value="CAI9111872.1"/>
    <property type="molecule type" value="Genomic_DNA"/>
</dbReference>
<dbReference type="Pfam" id="PF02365">
    <property type="entry name" value="NAM"/>
    <property type="match status" value="1"/>
</dbReference>
<feature type="domain" description="NAC" evidence="5">
    <location>
        <begin position="19"/>
        <end position="190"/>
    </location>
</feature>
<evidence type="ECO:0000256" key="2">
    <source>
        <dbReference type="ARBA" id="ARBA00023125"/>
    </source>
</evidence>
<dbReference type="GO" id="GO:0048731">
    <property type="term" value="P:system development"/>
    <property type="evidence" value="ECO:0007669"/>
    <property type="project" value="TreeGrafter"/>
</dbReference>
<keyword evidence="1" id="KW-0805">Transcription regulation</keyword>
<keyword evidence="3" id="KW-0804">Transcription</keyword>
<evidence type="ECO:0000259" key="5">
    <source>
        <dbReference type="PROSITE" id="PS51005"/>
    </source>
</evidence>
<dbReference type="PROSITE" id="PS51005">
    <property type="entry name" value="NAC"/>
    <property type="match status" value="1"/>
</dbReference>
<evidence type="ECO:0000313" key="6">
    <source>
        <dbReference type="EMBL" id="CAI9111872.1"/>
    </source>
</evidence>
<evidence type="ECO:0000256" key="1">
    <source>
        <dbReference type="ARBA" id="ARBA00023015"/>
    </source>
</evidence>
<dbReference type="Proteomes" id="UP001161247">
    <property type="component" value="Chromosome 7"/>
</dbReference>
<dbReference type="AlphaFoldDB" id="A0AAV1DX80"/>
<accession>A0AAV1DX80</accession>
<dbReference type="InterPro" id="IPR036093">
    <property type="entry name" value="NAC_dom_sf"/>
</dbReference>
<sequence>MMIMGPGSSTKSFDLMAEIPPGWRFKPTDEEIVHDYLSNKVLLDPLPDFCIEEIDAEDLRAKHPKCLVKTPYSYGNELGGVSKKGKEKEREKEWYLFIYEDEYFDGKTRRIETVGNGVIGEWRFDGGEEQIRNSEGNVFGFKIFLQFYSGNPPKRTPWRMIKYRLDMEFWDNKISDQEVENWILGRIINGREYNDTF</sequence>
<keyword evidence="2" id="KW-0238">DNA-binding</keyword>
<name>A0AAV1DX80_OLDCO</name>
<dbReference type="Gene3D" id="2.170.150.80">
    <property type="entry name" value="NAC domain"/>
    <property type="match status" value="1"/>
</dbReference>
<evidence type="ECO:0000256" key="4">
    <source>
        <dbReference type="ARBA" id="ARBA00023242"/>
    </source>
</evidence>
<reference evidence="6" key="1">
    <citation type="submission" date="2023-03" db="EMBL/GenBank/DDBJ databases">
        <authorList>
            <person name="Julca I."/>
        </authorList>
    </citation>
    <scope>NUCLEOTIDE SEQUENCE</scope>
</reference>
<evidence type="ECO:0000256" key="3">
    <source>
        <dbReference type="ARBA" id="ARBA00023163"/>
    </source>
</evidence>
<dbReference type="InterPro" id="IPR003441">
    <property type="entry name" value="NAC-dom"/>
</dbReference>
<dbReference type="GO" id="GO:0003677">
    <property type="term" value="F:DNA binding"/>
    <property type="evidence" value="ECO:0007669"/>
    <property type="project" value="UniProtKB-KW"/>
</dbReference>
<proteinExistence type="predicted"/>
<evidence type="ECO:0000313" key="7">
    <source>
        <dbReference type="Proteomes" id="UP001161247"/>
    </source>
</evidence>
<dbReference type="PANTHER" id="PTHR31719:SF123">
    <property type="entry name" value="NAC DOMAIN-CONTAINING PROTEIN"/>
    <property type="match status" value="1"/>
</dbReference>
<gene>
    <name evidence="6" type="ORF">OLC1_LOCUS19161</name>
</gene>
<keyword evidence="4" id="KW-0539">Nucleus</keyword>
<dbReference type="GO" id="GO:0006355">
    <property type="term" value="P:regulation of DNA-templated transcription"/>
    <property type="evidence" value="ECO:0007669"/>
    <property type="project" value="InterPro"/>
</dbReference>
<keyword evidence="7" id="KW-1185">Reference proteome</keyword>